<evidence type="ECO:0000313" key="1">
    <source>
        <dbReference type="EMBL" id="ARE88891.1"/>
    </source>
</evidence>
<dbReference type="AlphaFoldDB" id="A0AAC9WHF7"/>
<organism evidence="1 2">
    <name type="scientific">Clostridium formicaceticum</name>
    <dbReference type="NCBI Taxonomy" id="1497"/>
    <lineage>
        <taxon>Bacteria</taxon>
        <taxon>Bacillati</taxon>
        <taxon>Bacillota</taxon>
        <taxon>Clostridia</taxon>
        <taxon>Eubacteriales</taxon>
        <taxon>Clostridiaceae</taxon>
        <taxon>Clostridium</taxon>
    </lineage>
</organism>
<sequence>MLILSTNGILVKRPLAIGENFVLVGFKAEEWEKLMKK</sequence>
<proteinExistence type="predicted"/>
<dbReference type="EMBL" id="CP020559">
    <property type="protein sequence ID" value="ARE88891.1"/>
    <property type="molecule type" value="Genomic_DNA"/>
</dbReference>
<name>A0AAC9WHF7_9CLOT</name>
<reference evidence="1 2" key="1">
    <citation type="submission" date="2017-03" db="EMBL/GenBank/DDBJ databases">
        <title>Complete sequence of Clostridium formicaceticum DSM 92.</title>
        <authorList>
            <person name="Poehlein A."/>
            <person name="Karl M."/>
            <person name="Bengelsdorf F.R."/>
            <person name="Duerre P."/>
            <person name="Daniel R."/>
        </authorList>
    </citation>
    <scope>NUCLEOTIDE SEQUENCE [LARGE SCALE GENOMIC DNA]</scope>
    <source>
        <strain evidence="1 2">DSM 92</strain>
    </source>
</reference>
<evidence type="ECO:0000313" key="2">
    <source>
        <dbReference type="Proteomes" id="UP000192478"/>
    </source>
</evidence>
<accession>A0AAC9WHF7</accession>
<gene>
    <name evidence="1" type="ORF">CLFO_32970</name>
</gene>
<dbReference type="Proteomes" id="UP000192478">
    <property type="component" value="Chromosome"/>
</dbReference>
<protein>
    <submittedName>
        <fullName evidence="1">Uncharacterized protein</fullName>
    </submittedName>
</protein>
<dbReference type="Gene3D" id="3.40.30.10">
    <property type="entry name" value="Glutaredoxin"/>
    <property type="match status" value="1"/>
</dbReference>